<reference evidence="1" key="5">
    <citation type="journal article" date="2021" name="G3 (Bethesda)">
        <title>Aegilops tauschii genome assembly Aet v5.0 features greater sequence contiguity and improved annotation.</title>
        <authorList>
            <person name="Wang L."/>
            <person name="Zhu T."/>
            <person name="Rodriguez J.C."/>
            <person name="Deal K.R."/>
            <person name="Dubcovsky J."/>
            <person name="McGuire P.E."/>
            <person name="Lux T."/>
            <person name="Spannagl M."/>
            <person name="Mayer K.F.X."/>
            <person name="Baldrich P."/>
            <person name="Meyers B.C."/>
            <person name="Huo N."/>
            <person name="Gu Y.Q."/>
            <person name="Zhou H."/>
            <person name="Devos K.M."/>
            <person name="Bennetzen J.L."/>
            <person name="Unver T."/>
            <person name="Budak H."/>
            <person name="Gulick P.J."/>
            <person name="Galiba G."/>
            <person name="Kalapos B."/>
            <person name="Nelson D.R."/>
            <person name="Li P."/>
            <person name="You F.M."/>
            <person name="Luo M.C."/>
            <person name="Dvorak J."/>
        </authorList>
    </citation>
    <scope>NUCLEOTIDE SEQUENCE [LARGE SCALE GENOMIC DNA]</scope>
    <source>
        <strain evidence="1">cv. AL8/78</strain>
    </source>
</reference>
<accession>A0A453KF33</accession>
<protein>
    <recommendedName>
        <fullName evidence="3">Transposase Tc1-like domain-containing protein</fullName>
    </recommendedName>
</protein>
<reference evidence="2" key="2">
    <citation type="journal article" date="2017" name="Nat. Plants">
        <title>The Aegilops tauschii genome reveals multiple impacts of transposons.</title>
        <authorList>
            <person name="Zhao G."/>
            <person name="Zou C."/>
            <person name="Li K."/>
            <person name="Wang K."/>
            <person name="Li T."/>
            <person name="Gao L."/>
            <person name="Zhang X."/>
            <person name="Wang H."/>
            <person name="Yang Z."/>
            <person name="Liu X."/>
            <person name="Jiang W."/>
            <person name="Mao L."/>
            <person name="Kong X."/>
            <person name="Jiao Y."/>
            <person name="Jia J."/>
        </authorList>
    </citation>
    <scope>NUCLEOTIDE SEQUENCE [LARGE SCALE GENOMIC DNA]</scope>
    <source>
        <strain evidence="2">cv. AL8/78</strain>
    </source>
</reference>
<evidence type="ECO:0000313" key="1">
    <source>
        <dbReference type="EnsemblPlants" id="AET5Gv20396800.7"/>
    </source>
</evidence>
<dbReference type="AlphaFoldDB" id="A0A453KF33"/>
<dbReference type="STRING" id="200361.A0A453KF33"/>
<dbReference type="InterPro" id="IPR036397">
    <property type="entry name" value="RNaseH_sf"/>
</dbReference>
<dbReference type="GO" id="GO:0003676">
    <property type="term" value="F:nucleic acid binding"/>
    <property type="evidence" value="ECO:0007669"/>
    <property type="project" value="InterPro"/>
</dbReference>
<dbReference type="PANTHER" id="PTHR47169:SF2">
    <property type="entry name" value="OS01G0541250 PROTEIN"/>
    <property type="match status" value="1"/>
</dbReference>
<evidence type="ECO:0008006" key="3">
    <source>
        <dbReference type="Google" id="ProtNLM"/>
    </source>
</evidence>
<reference evidence="2" key="1">
    <citation type="journal article" date="2014" name="Science">
        <title>Ancient hybridizations among the ancestral genomes of bread wheat.</title>
        <authorList>
            <consortium name="International Wheat Genome Sequencing Consortium,"/>
            <person name="Marcussen T."/>
            <person name="Sandve S.R."/>
            <person name="Heier L."/>
            <person name="Spannagl M."/>
            <person name="Pfeifer M."/>
            <person name="Jakobsen K.S."/>
            <person name="Wulff B.B."/>
            <person name="Steuernagel B."/>
            <person name="Mayer K.F."/>
            <person name="Olsen O.A."/>
        </authorList>
    </citation>
    <scope>NUCLEOTIDE SEQUENCE [LARGE SCALE GENOMIC DNA]</scope>
    <source>
        <strain evidence="2">cv. AL8/78</strain>
    </source>
</reference>
<reference evidence="1" key="4">
    <citation type="submission" date="2019-03" db="UniProtKB">
        <authorList>
            <consortium name="EnsemblPlants"/>
        </authorList>
    </citation>
    <scope>IDENTIFICATION</scope>
</reference>
<evidence type="ECO:0000313" key="2">
    <source>
        <dbReference type="Proteomes" id="UP000015105"/>
    </source>
</evidence>
<dbReference type="EnsemblPlants" id="AET5Gv20396800.7">
    <property type="protein sequence ID" value="AET5Gv20396800.7"/>
    <property type="gene ID" value="AET5Gv20396800"/>
</dbReference>
<sequence>MKTDKQDITIFFGVGVWNVQRIWRKAMLQIQEGKEVDVSNQRKGNCGRKPKDINLEKILTIPLNKRSTIRSLAWQLGCSPTTLHRKFMLNLIRRHTNCVKPALKEKNKMDRIKFCLSMLDEATTATARPEFKTMHNVVHIDEKWFNMTKKNKTYYLLDGKEEPTRSIHGNCIGKVMFLTAVARPRWDSEGNVTFSGKIGIWPFVKEVPAQRRSDNKPKGTIKTKSIKVDRKVMREFLIEKVLPAIQAVWPESDAGQTIYIQQDNAKPHILPDNPEFLEVVAKTGLDIRIIQQPANSPDLNVLDLGFFNSLQSLTDCLSPKTLQDLIKGVLEEFEGYEVYKLNRIFLTLQTCMIEILNHAGGNGYKTPHVNKERLEGLGQLPPRLSCPPEVYANALHNLGLMERVQ</sequence>
<dbReference type="Gene3D" id="3.30.420.10">
    <property type="entry name" value="Ribonuclease H-like superfamily/Ribonuclease H"/>
    <property type="match status" value="1"/>
</dbReference>
<proteinExistence type="predicted"/>
<dbReference type="Proteomes" id="UP000015105">
    <property type="component" value="Chromosome 5D"/>
</dbReference>
<reference evidence="1" key="3">
    <citation type="journal article" date="2017" name="Nature">
        <title>Genome sequence of the progenitor of the wheat D genome Aegilops tauschii.</title>
        <authorList>
            <person name="Luo M.C."/>
            <person name="Gu Y.Q."/>
            <person name="Puiu D."/>
            <person name="Wang H."/>
            <person name="Twardziok S.O."/>
            <person name="Deal K.R."/>
            <person name="Huo N."/>
            <person name="Zhu T."/>
            <person name="Wang L."/>
            <person name="Wang Y."/>
            <person name="McGuire P.E."/>
            <person name="Liu S."/>
            <person name="Long H."/>
            <person name="Ramasamy R.K."/>
            <person name="Rodriguez J.C."/>
            <person name="Van S.L."/>
            <person name="Yuan L."/>
            <person name="Wang Z."/>
            <person name="Xia Z."/>
            <person name="Xiao L."/>
            <person name="Anderson O.D."/>
            <person name="Ouyang S."/>
            <person name="Liang Y."/>
            <person name="Zimin A.V."/>
            <person name="Pertea G."/>
            <person name="Qi P."/>
            <person name="Bennetzen J.L."/>
            <person name="Dai X."/>
            <person name="Dawson M.W."/>
            <person name="Muller H.G."/>
            <person name="Kugler K."/>
            <person name="Rivarola-Duarte L."/>
            <person name="Spannagl M."/>
            <person name="Mayer K.F.X."/>
            <person name="Lu F.H."/>
            <person name="Bevan M.W."/>
            <person name="Leroy P."/>
            <person name="Li P."/>
            <person name="You F.M."/>
            <person name="Sun Q."/>
            <person name="Liu Z."/>
            <person name="Lyons E."/>
            <person name="Wicker T."/>
            <person name="Salzberg S.L."/>
            <person name="Devos K.M."/>
            <person name="Dvorak J."/>
        </authorList>
    </citation>
    <scope>NUCLEOTIDE SEQUENCE [LARGE SCALE GENOMIC DNA]</scope>
    <source>
        <strain evidence="1">cv. AL8/78</strain>
    </source>
</reference>
<dbReference type="Gramene" id="AET5Gv20396800.7">
    <property type="protein sequence ID" value="AET5Gv20396800.7"/>
    <property type="gene ID" value="AET5Gv20396800"/>
</dbReference>
<keyword evidence="2" id="KW-1185">Reference proteome</keyword>
<organism evidence="1 2">
    <name type="scientific">Aegilops tauschii subsp. strangulata</name>
    <name type="common">Goatgrass</name>
    <dbReference type="NCBI Taxonomy" id="200361"/>
    <lineage>
        <taxon>Eukaryota</taxon>
        <taxon>Viridiplantae</taxon>
        <taxon>Streptophyta</taxon>
        <taxon>Embryophyta</taxon>
        <taxon>Tracheophyta</taxon>
        <taxon>Spermatophyta</taxon>
        <taxon>Magnoliopsida</taxon>
        <taxon>Liliopsida</taxon>
        <taxon>Poales</taxon>
        <taxon>Poaceae</taxon>
        <taxon>BOP clade</taxon>
        <taxon>Pooideae</taxon>
        <taxon>Triticodae</taxon>
        <taxon>Triticeae</taxon>
        <taxon>Triticinae</taxon>
        <taxon>Aegilops</taxon>
    </lineage>
</organism>
<dbReference type="PANTHER" id="PTHR47169">
    <property type="entry name" value="OS01G0541250 PROTEIN"/>
    <property type="match status" value="1"/>
</dbReference>
<name>A0A453KF33_AEGTS</name>